<sequence length="243" mass="24656">MTGWAAGLREAMEDALALVLPVACAGCGAPDRAVCPACRAALAGPVVARRLTSARLDVVSGTSYEGAAARIVTALKDGGLTEAAGALAVPLRRAVDAASALVPDTHLLLVPAPSAARSTRRRGYVPIELVARAARLPVTRSLRSIRTVRDQASLGAAERLENVAGSMVAHPRVTGRTVLLIDDVVTTGSTLAEAARAVRQAGGSVLAAATITATPAHSSAASGGPAQRSAPPRPPPLPQELNR</sequence>
<feature type="region of interest" description="Disordered" evidence="2">
    <location>
        <begin position="213"/>
        <end position="243"/>
    </location>
</feature>
<evidence type="ECO:0000313" key="4">
    <source>
        <dbReference type="EMBL" id="BDZ46002.1"/>
    </source>
</evidence>
<dbReference type="InterPro" id="IPR029057">
    <property type="entry name" value="PRTase-like"/>
</dbReference>
<dbReference type="PANTHER" id="PTHR47505">
    <property type="entry name" value="DNA UTILIZATION PROTEIN YHGH"/>
    <property type="match status" value="1"/>
</dbReference>
<dbReference type="CDD" id="cd06223">
    <property type="entry name" value="PRTases_typeI"/>
    <property type="match status" value="1"/>
</dbReference>
<feature type="compositionally biased region" description="Low complexity" evidence="2">
    <location>
        <begin position="213"/>
        <end position="230"/>
    </location>
</feature>
<feature type="domain" description="Phosphoribosyltransferase" evidence="3">
    <location>
        <begin position="123"/>
        <end position="216"/>
    </location>
</feature>
<dbReference type="EMBL" id="AP027731">
    <property type="protein sequence ID" value="BDZ46002.1"/>
    <property type="molecule type" value="Genomic_DNA"/>
</dbReference>
<evidence type="ECO:0000256" key="2">
    <source>
        <dbReference type="SAM" id="MobiDB-lite"/>
    </source>
</evidence>
<dbReference type="Pfam" id="PF00156">
    <property type="entry name" value="Pribosyltran"/>
    <property type="match status" value="1"/>
</dbReference>
<dbReference type="InterPro" id="IPR000836">
    <property type="entry name" value="PRTase_dom"/>
</dbReference>
<protein>
    <recommendedName>
        <fullName evidence="3">Phosphoribosyltransferase domain-containing protein</fullName>
    </recommendedName>
</protein>
<dbReference type="InterPro" id="IPR051910">
    <property type="entry name" value="ComF/GntX_DNA_util-trans"/>
</dbReference>
<keyword evidence="5" id="KW-1185">Reference proteome</keyword>
<evidence type="ECO:0000256" key="1">
    <source>
        <dbReference type="ARBA" id="ARBA00008007"/>
    </source>
</evidence>
<gene>
    <name evidence="4" type="ORF">GCM10025866_19110</name>
</gene>
<dbReference type="Gene3D" id="3.40.50.2020">
    <property type="match status" value="1"/>
</dbReference>
<organism evidence="4 5">
    <name type="scientific">Naasia aerilata</name>
    <dbReference type="NCBI Taxonomy" id="1162966"/>
    <lineage>
        <taxon>Bacteria</taxon>
        <taxon>Bacillati</taxon>
        <taxon>Actinomycetota</taxon>
        <taxon>Actinomycetes</taxon>
        <taxon>Micrococcales</taxon>
        <taxon>Microbacteriaceae</taxon>
        <taxon>Naasia</taxon>
    </lineage>
</organism>
<accession>A0ABM8GCQ2</accession>
<name>A0ABM8GCQ2_9MICO</name>
<dbReference type="Proteomes" id="UP001321498">
    <property type="component" value="Chromosome"/>
</dbReference>
<dbReference type="PANTHER" id="PTHR47505:SF1">
    <property type="entry name" value="DNA UTILIZATION PROTEIN YHGH"/>
    <property type="match status" value="1"/>
</dbReference>
<evidence type="ECO:0000259" key="3">
    <source>
        <dbReference type="Pfam" id="PF00156"/>
    </source>
</evidence>
<reference evidence="5" key="1">
    <citation type="journal article" date="2019" name="Int. J. Syst. Evol. Microbiol.">
        <title>The Global Catalogue of Microorganisms (GCM) 10K type strain sequencing project: providing services to taxonomists for standard genome sequencing and annotation.</title>
        <authorList>
            <consortium name="The Broad Institute Genomics Platform"/>
            <consortium name="The Broad Institute Genome Sequencing Center for Infectious Disease"/>
            <person name="Wu L."/>
            <person name="Ma J."/>
        </authorList>
    </citation>
    <scope>NUCLEOTIDE SEQUENCE [LARGE SCALE GENOMIC DNA]</scope>
    <source>
        <strain evidence="5">NBRC 108725</strain>
    </source>
</reference>
<dbReference type="SUPFAM" id="SSF53271">
    <property type="entry name" value="PRTase-like"/>
    <property type="match status" value="1"/>
</dbReference>
<evidence type="ECO:0000313" key="5">
    <source>
        <dbReference type="Proteomes" id="UP001321498"/>
    </source>
</evidence>
<comment type="similarity">
    <text evidence="1">Belongs to the ComF/GntX family.</text>
</comment>
<dbReference type="RefSeq" id="WP_286276108.1">
    <property type="nucleotide sequence ID" value="NZ_AP027731.1"/>
</dbReference>
<proteinExistence type="inferred from homology"/>
<feature type="compositionally biased region" description="Pro residues" evidence="2">
    <location>
        <begin position="231"/>
        <end position="243"/>
    </location>
</feature>